<keyword evidence="1" id="KW-1133">Transmembrane helix</keyword>
<evidence type="ECO:0000313" key="3">
    <source>
        <dbReference type="Proteomes" id="UP000050902"/>
    </source>
</evidence>
<dbReference type="Proteomes" id="UP000050902">
    <property type="component" value="Unassembled WGS sequence"/>
</dbReference>
<keyword evidence="1" id="KW-0812">Transmembrane</keyword>
<organism evidence="2 3">
    <name type="scientific">Stenotrophomonas nitritireducens</name>
    <dbReference type="NCBI Taxonomy" id="83617"/>
    <lineage>
        <taxon>Bacteria</taxon>
        <taxon>Pseudomonadati</taxon>
        <taxon>Pseudomonadota</taxon>
        <taxon>Gammaproteobacteria</taxon>
        <taxon>Lysobacterales</taxon>
        <taxon>Lysobacteraceae</taxon>
        <taxon>Stenotrophomonas</taxon>
    </lineage>
</organism>
<name>A0ABR5NIS7_9GAMM</name>
<comment type="caution">
    <text evidence="2">The sequence shown here is derived from an EMBL/GenBank/DDBJ whole genome shotgun (WGS) entry which is preliminary data.</text>
</comment>
<feature type="transmembrane region" description="Helical" evidence="1">
    <location>
        <begin position="137"/>
        <end position="156"/>
    </location>
</feature>
<keyword evidence="3" id="KW-1185">Reference proteome</keyword>
<keyword evidence="1" id="KW-0472">Membrane</keyword>
<dbReference type="EMBL" id="LDJG01000016">
    <property type="protein sequence ID" value="KRG56708.1"/>
    <property type="molecule type" value="Genomic_DNA"/>
</dbReference>
<feature type="transmembrane region" description="Helical" evidence="1">
    <location>
        <begin position="20"/>
        <end position="45"/>
    </location>
</feature>
<protein>
    <submittedName>
        <fullName evidence="2">Membrane protein</fullName>
    </submittedName>
</protein>
<feature type="transmembrane region" description="Helical" evidence="1">
    <location>
        <begin position="66"/>
        <end position="85"/>
    </location>
</feature>
<sequence>MAAWPGHARNPVLPYPLLLIAHLFAAVMFVGAVFFEVLILGSALERVPAGVKRRVESAVAQRARRLMPWVLALLYASGLGMAWHYRAALAQPLASSFALMLALKIALALSVLGHFIVAMRTRGHGERIARRFQRIHVSVFCHMLGIVLLAKGMFYFTG</sequence>
<gene>
    <name evidence="2" type="ORF">ABB22_11165</name>
</gene>
<accession>A0ABR5NIS7</accession>
<dbReference type="InterPro" id="IPR007418">
    <property type="entry name" value="DUF474"/>
</dbReference>
<dbReference type="PIRSF" id="PIRSF015875">
    <property type="entry name" value="UCP015875"/>
    <property type="match status" value="1"/>
</dbReference>
<feature type="transmembrane region" description="Helical" evidence="1">
    <location>
        <begin position="97"/>
        <end position="117"/>
    </location>
</feature>
<reference evidence="2 3" key="1">
    <citation type="submission" date="2015-05" db="EMBL/GenBank/DDBJ databases">
        <title>Genome sequencing and analysis of members of genus Stenotrophomonas.</title>
        <authorList>
            <person name="Patil P.P."/>
            <person name="Midha S."/>
            <person name="Patil P.B."/>
        </authorList>
    </citation>
    <scope>NUCLEOTIDE SEQUENCE [LARGE SCALE GENOMIC DNA]</scope>
    <source>
        <strain evidence="2 3">DSM 12575</strain>
    </source>
</reference>
<evidence type="ECO:0000313" key="2">
    <source>
        <dbReference type="EMBL" id="KRG56708.1"/>
    </source>
</evidence>
<evidence type="ECO:0000256" key="1">
    <source>
        <dbReference type="SAM" id="Phobius"/>
    </source>
</evidence>
<proteinExistence type="predicted"/>